<evidence type="ECO:0000313" key="1">
    <source>
        <dbReference type="EMBL" id="BBE50316.1"/>
    </source>
</evidence>
<proteinExistence type="predicted"/>
<dbReference type="KEGG" id="fam:OYT1_ch0750"/>
<reference evidence="1 2" key="1">
    <citation type="submission" date="2018-06" db="EMBL/GenBank/DDBJ databases">
        <title>OYT1 Genome Sequencing.</title>
        <authorList>
            <person name="Kato S."/>
            <person name="Itoh T."/>
            <person name="Ohkuma M."/>
        </authorList>
    </citation>
    <scope>NUCLEOTIDE SEQUENCE [LARGE SCALE GENOMIC DNA]</scope>
    <source>
        <strain evidence="1 2">OYT1</strain>
    </source>
</reference>
<dbReference type="Proteomes" id="UP000033070">
    <property type="component" value="Chromosome"/>
</dbReference>
<keyword evidence="2" id="KW-1185">Reference proteome</keyword>
<gene>
    <name evidence="1" type="ORF">OYT1_ch0750</name>
</gene>
<accession>A0A2Z6GA33</accession>
<evidence type="ECO:0000313" key="2">
    <source>
        <dbReference type="Proteomes" id="UP000033070"/>
    </source>
</evidence>
<dbReference type="AlphaFoldDB" id="A0A2Z6GA33"/>
<organism evidence="1 2">
    <name type="scientific">Ferriphaselus amnicola</name>
    <dbReference type="NCBI Taxonomy" id="1188319"/>
    <lineage>
        <taxon>Bacteria</taxon>
        <taxon>Pseudomonadati</taxon>
        <taxon>Pseudomonadota</taxon>
        <taxon>Betaproteobacteria</taxon>
        <taxon>Nitrosomonadales</taxon>
        <taxon>Gallionellaceae</taxon>
        <taxon>Ferriphaselus</taxon>
    </lineage>
</organism>
<dbReference type="EMBL" id="AP018738">
    <property type="protein sequence ID" value="BBE50316.1"/>
    <property type="molecule type" value="Genomic_DNA"/>
</dbReference>
<sequence length="36" mass="4159">MAEKSFEFFLFIAITHVNDTPLSFFMKAVVFGEESK</sequence>
<protein>
    <submittedName>
        <fullName evidence="1">Uncharacterized protein</fullName>
    </submittedName>
</protein>
<name>A0A2Z6GA33_9PROT</name>